<protein>
    <submittedName>
        <fullName evidence="1">Uncharacterized protein</fullName>
    </submittedName>
</protein>
<evidence type="ECO:0000313" key="1">
    <source>
        <dbReference type="EMBL" id="UKJ89158.2"/>
    </source>
</evidence>
<dbReference type="EMBL" id="CP056066">
    <property type="protein sequence ID" value="UKJ89158.2"/>
    <property type="molecule type" value="Genomic_DNA"/>
</dbReference>
<accession>A0A976M651</accession>
<dbReference type="Proteomes" id="UP000244803">
    <property type="component" value="Chromosome 3"/>
</dbReference>
<sequence length="808" mass="92534">MVHIYLGFDSDTYKSNESGSVNATIDVTRELYDKLNFQVVNYKIHYEGLDYSPGTTISEGYNLYIRTGSSNRYGGRLEYIYSYIPGKFEDIIDQVDSYYYVLDNDLPFSFVFTTVDNKKSYYTCDELRSKTSSRSLSGTFLDEKLCSLLSKYKESPRYKTLKLTLGSRENPNVETRLQKICEDNSFKKVRFVPRPGDNIRTELLYSDTLFTLNSENFMKDKIDSSYLNSVADRDFDSVAVYYTCQPENLPILIEFVKDCETTHIKRITKKPSKWVQQKLNYNDNLGLIDELRDITQEIDTELAYRLDKNDNNSYINGRIVFQDVSPNYDIGYNIYKHTLKTEGVPVMLYNDKKIEFVMDRIITDPSGPRQSDTDVFKEISTYSLSNNNGVHLLIKLTKDDANYYLYRYSKDGIKWRHLALQDIEDPRIGLPAVRGLGFRGKLDELLDGEPNRTRVKTLLTRISFSVNSIFVLLSEKTRYDESKIKLLITTEMTHIDKDENNIDVSDDTKNSGACVNTYGYLVFKHNLTGAVELARQKLNNNMLYLTFYLDTYKIDLNDNEVETSTPNYLTYSNDHNDLYVYFYGEDPRPLLLGYNGTAYRPKSLADYNKKWVKEDGIRFECRSGLDDKRLLRILSEVVGILNVVELKRTTSESFENREYSLEDPETPGQHVFKYTVENFIGDSISIKFKGSGDADVEYHKLSDRVNIKWEKLGDSKDKEIIDKLKSDGDVEDWLHDLRKELKIKFDNKENTLFKPDKCKEDGINIAAIAGGTAGSIAGVGTIVTAGVLVSKNLAATAVATAAATTVAL</sequence>
<gene>
    <name evidence="1" type="ORF">MACJ_002405</name>
</gene>
<organism evidence="1 2">
    <name type="scientific">Theileria orientalis</name>
    <dbReference type="NCBI Taxonomy" id="68886"/>
    <lineage>
        <taxon>Eukaryota</taxon>
        <taxon>Sar</taxon>
        <taxon>Alveolata</taxon>
        <taxon>Apicomplexa</taxon>
        <taxon>Aconoidasida</taxon>
        <taxon>Piroplasmida</taxon>
        <taxon>Theileriidae</taxon>
        <taxon>Theileria</taxon>
    </lineage>
</organism>
<reference evidence="1" key="1">
    <citation type="submission" date="2022-07" db="EMBL/GenBank/DDBJ databases">
        <title>Evaluation of T. orientalis genome assembly methods using nanopore sequencing and analysis of variation between genomes.</title>
        <authorList>
            <person name="Yam J."/>
            <person name="Micallef M.L."/>
            <person name="Liu M."/>
            <person name="Djordjevic S.P."/>
            <person name="Bogema D.R."/>
            <person name="Jenkins C."/>
        </authorList>
    </citation>
    <scope>NUCLEOTIDE SEQUENCE</scope>
    <source>
        <strain evidence="1">Fish Creek</strain>
    </source>
</reference>
<dbReference type="AlphaFoldDB" id="A0A976M651"/>
<name>A0A976M651_THEOR</name>
<proteinExistence type="predicted"/>
<evidence type="ECO:0000313" key="2">
    <source>
        <dbReference type="Proteomes" id="UP000244803"/>
    </source>
</evidence>